<dbReference type="Proteomes" id="UP000019486">
    <property type="component" value="Unassembled WGS sequence"/>
</dbReference>
<keyword evidence="1" id="KW-0472">Membrane</keyword>
<proteinExistence type="predicted"/>
<evidence type="ECO:0000313" key="3">
    <source>
        <dbReference type="Proteomes" id="UP000019486"/>
    </source>
</evidence>
<evidence type="ECO:0000313" key="2">
    <source>
        <dbReference type="EMBL" id="EWY42796.1"/>
    </source>
</evidence>
<name>W9HDJ7_9PROT</name>
<accession>W9HDJ7</accession>
<feature type="transmembrane region" description="Helical" evidence="1">
    <location>
        <begin position="12"/>
        <end position="33"/>
    </location>
</feature>
<keyword evidence="1" id="KW-0812">Transmembrane</keyword>
<evidence type="ECO:0000256" key="1">
    <source>
        <dbReference type="SAM" id="Phobius"/>
    </source>
</evidence>
<protein>
    <submittedName>
        <fullName evidence="2">Uncharacterized protein</fullName>
    </submittedName>
</protein>
<gene>
    <name evidence="2" type="ORF">N825_00640</name>
</gene>
<sequence>MWVLSFQQEDARASVTATAAAVPAALAAILWSIRQHQKTTRQQERQRALDYATTQSGFYLENWRDGVGNAYSLLADGNKNRVTWISAARILVRCKQIESGITEPHHQAILERLKDEYRRPFSMVLGYENPGVTASFFYGAPADLPTDTAAILSIPDSFRRLALAEASVQIVWEFAHYPEDYQDLIRDTEFTPRHKGRMWYSYPDLCEWLIHIDKYRSDGRMLHTLPEERRPISNLYPEAPEMAAKRSNRMRYRIAQKRLESRRFRIQPRLLTGCGDL</sequence>
<reference evidence="2 3" key="1">
    <citation type="submission" date="2013-08" db="EMBL/GenBank/DDBJ databases">
        <title>The genome sequence of Skermanella stibiiresistens.</title>
        <authorList>
            <person name="Zhu W."/>
            <person name="Wang G."/>
        </authorList>
    </citation>
    <scope>NUCLEOTIDE SEQUENCE [LARGE SCALE GENOMIC DNA]</scope>
    <source>
        <strain evidence="2 3">SB22</strain>
    </source>
</reference>
<dbReference type="AlphaFoldDB" id="W9HDJ7"/>
<organism evidence="2 3">
    <name type="scientific">Skermanella stibiiresistens SB22</name>
    <dbReference type="NCBI Taxonomy" id="1385369"/>
    <lineage>
        <taxon>Bacteria</taxon>
        <taxon>Pseudomonadati</taxon>
        <taxon>Pseudomonadota</taxon>
        <taxon>Alphaproteobacteria</taxon>
        <taxon>Rhodospirillales</taxon>
        <taxon>Azospirillaceae</taxon>
        <taxon>Skermanella</taxon>
    </lineage>
</organism>
<dbReference type="EMBL" id="AVFL01000001">
    <property type="protein sequence ID" value="EWY42796.1"/>
    <property type="molecule type" value="Genomic_DNA"/>
</dbReference>
<keyword evidence="1" id="KW-1133">Transmembrane helix</keyword>
<keyword evidence="3" id="KW-1185">Reference proteome</keyword>
<comment type="caution">
    <text evidence="2">The sequence shown here is derived from an EMBL/GenBank/DDBJ whole genome shotgun (WGS) entry which is preliminary data.</text>
</comment>